<dbReference type="InterPro" id="IPR036390">
    <property type="entry name" value="WH_DNA-bd_sf"/>
</dbReference>
<dbReference type="GO" id="GO:0003700">
    <property type="term" value="F:DNA-binding transcription factor activity"/>
    <property type="evidence" value="ECO:0007669"/>
    <property type="project" value="InterPro"/>
</dbReference>
<accession>A0A9X3CK95</accession>
<dbReference type="RefSeq" id="WP_265673327.1">
    <property type="nucleotide sequence ID" value="NZ_JAKRRY010000002.1"/>
</dbReference>
<keyword evidence="3" id="KW-0238">DNA-binding</keyword>
<feature type="domain" description="HTH lysR-type" evidence="5">
    <location>
        <begin position="1"/>
        <end position="58"/>
    </location>
</feature>
<name>A0A9X3CK95_9VIBR</name>
<evidence type="ECO:0000313" key="6">
    <source>
        <dbReference type="EMBL" id="MCW8344861.1"/>
    </source>
</evidence>
<evidence type="ECO:0000256" key="4">
    <source>
        <dbReference type="ARBA" id="ARBA00023163"/>
    </source>
</evidence>
<gene>
    <name evidence="6" type="ORF">MD535_02320</name>
</gene>
<dbReference type="EMBL" id="JAKRRY010000002">
    <property type="protein sequence ID" value="MCW8344861.1"/>
    <property type="molecule type" value="Genomic_DNA"/>
</dbReference>
<keyword evidence="7" id="KW-1185">Reference proteome</keyword>
<proteinExistence type="inferred from homology"/>
<dbReference type="PANTHER" id="PTHR30427">
    <property type="entry name" value="TRANSCRIPTIONAL ACTIVATOR PROTEIN LYSR"/>
    <property type="match status" value="1"/>
</dbReference>
<dbReference type="SUPFAM" id="SSF53850">
    <property type="entry name" value="Periplasmic binding protein-like II"/>
    <property type="match status" value="1"/>
</dbReference>
<dbReference type="AlphaFoldDB" id="A0A9X3CK95"/>
<dbReference type="Pfam" id="PF00126">
    <property type="entry name" value="HTH_1"/>
    <property type="match status" value="1"/>
</dbReference>
<dbReference type="GO" id="GO:0043565">
    <property type="term" value="F:sequence-specific DNA binding"/>
    <property type="evidence" value="ECO:0007669"/>
    <property type="project" value="TreeGrafter"/>
</dbReference>
<evidence type="ECO:0000256" key="1">
    <source>
        <dbReference type="ARBA" id="ARBA00009437"/>
    </source>
</evidence>
<evidence type="ECO:0000256" key="2">
    <source>
        <dbReference type="ARBA" id="ARBA00023015"/>
    </source>
</evidence>
<dbReference type="InterPro" id="IPR005119">
    <property type="entry name" value="LysR_subst-bd"/>
</dbReference>
<dbReference type="InterPro" id="IPR036388">
    <property type="entry name" value="WH-like_DNA-bd_sf"/>
</dbReference>
<evidence type="ECO:0000259" key="5">
    <source>
        <dbReference type="PROSITE" id="PS50931"/>
    </source>
</evidence>
<organism evidence="6 7">
    <name type="scientific">Vibrio qingdaonensis</name>
    <dbReference type="NCBI Taxonomy" id="2829491"/>
    <lineage>
        <taxon>Bacteria</taxon>
        <taxon>Pseudomonadati</taxon>
        <taxon>Pseudomonadota</taxon>
        <taxon>Gammaproteobacteria</taxon>
        <taxon>Vibrionales</taxon>
        <taxon>Vibrionaceae</taxon>
        <taxon>Vibrio</taxon>
    </lineage>
</organism>
<comment type="caution">
    <text evidence="6">The sequence shown here is derived from an EMBL/GenBank/DDBJ whole genome shotgun (WGS) entry which is preliminary data.</text>
</comment>
<comment type="similarity">
    <text evidence="1">Belongs to the LysR transcriptional regulatory family.</text>
</comment>
<sequence>MNLRQLEVFYAIMQAGTVSGAAKNLHVSQPNVTRVLAHTEQQLGFTLFERVKGRLVPTLEANTLLPEVENIYRQLNQFRVITNKVKQGHQHIRIGAPPVLASHLLTPIIAAFYQSHACTIDLTTGNRNELCDALLNNELDIAIAFGDKTPAGISHESLIKTAMKILLPRLPCQSLIRTDKHPTNIPLELLLQQDIAIIALDNRDPLGDKLSQAIANIDSNHAPSITVRNYSAGAELAKLGAGIAIVDPWTAAQYQHCPELYVAELNTPLDCSVSLMTSDLHPLSITSKQFLQQLRQYDAVTQ</sequence>
<dbReference type="InterPro" id="IPR000847">
    <property type="entry name" value="LysR_HTH_N"/>
</dbReference>
<dbReference type="Gene3D" id="1.10.10.10">
    <property type="entry name" value="Winged helix-like DNA-binding domain superfamily/Winged helix DNA-binding domain"/>
    <property type="match status" value="1"/>
</dbReference>
<protein>
    <submittedName>
        <fullName evidence="6">LysR family transcriptional regulator</fullName>
    </submittedName>
</protein>
<dbReference type="PANTHER" id="PTHR30427:SF1">
    <property type="entry name" value="TRANSCRIPTIONAL ACTIVATOR PROTEIN LYSR"/>
    <property type="match status" value="1"/>
</dbReference>
<evidence type="ECO:0000313" key="7">
    <source>
        <dbReference type="Proteomes" id="UP001155587"/>
    </source>
</evidence>
<dbReference type="Proteomes" id="UP001155587">
    <property type="component" value="Unassembled WGS sequence"/>
</dbReference>
<evidence type="ECO:0000256" key="3">
    <source>
        <dbReference type="ARBA" id="ARBA00023125"/>
    </source>
</evidence>
<dbReference type="GO" id="GO:0010628">
    <property type="term" value="P:positive regulation of gene expression"/>
    <property type="evidence" value="ECO:0007669"/>
    <property type="project" value="TreeGrafter"/>
</dbReference>
<dbReference type="PROSITE" id="PS50931">
    <property type="entry name" value="HTH_LYSR"/>
    <property type="match status" value="1"/>
</dbReference>
<dbReference type="Pfam" id="PF03466">
    <property type="entry name" value="LysR_substrate"/>
    <property type="match status" value="1"/>
</dbReference>
<dbReference type="SUPFAM" id="SSF46785">
    <property type="entry name" value="Winged helix' DNA-binding domain"/>
    <property type="match status" value="1"/>
</dbReference>
<dbReference type="Gene3D" id="3.40.190.290">
    <property type="match status" value="1"/>
</dbReference>
<keyword evidence="2" id="KW-0805">Transcription regulation</keyword>
<reference evidence="6" key="1">
    <citation type="submission" date="2022-02" db="EMBL/GenBank/DDBJ databases">
        <title>Vibrio sp. nov, a new bacterium isolated from seawater.</title>
        <authorList>
            <person name="Yuan Y."/>
        </authorList>
    </citation>
    <scope>NUCLEOTIDE SEQUENCE</scope>
    <source>
        <strain evidence="6">ZSDZ65</strain>
    </source>
</reference>
<keyword evidence="4" id="KW-0804">Transcription</keyword>